<keyword evidence="2" id="KW-0812">Transmembrane</keyword>
<evidence type="ECO:0000256" key="3">
    <source>
        <dbReference type="ARBA" id="ARBA00022989"/>
    </source>
</evidence>
<proteinExistence type="predicted"/>
<accession>A0A4P7C011</accession>
<keyword evidence="4" id="KW-0472">Membrane</keyword>
<evidence type="ECO:0000256" key="4">
    <source>
        <dbReference type="ARBA" id="ARBA00023136"/>
    </source>
</evidence>
<evidence type="ECO:0000313" key="6">
    <source>
        <dbReference type="EMBL" id="QBQ54036.1"/>
    </source>
</evidence>
<name>A0A4P7C011_9GAMM</name>
<dbReference type="AlphaFoldDB" id="A0A4P7C011"/>
<feature type="domain" description="Translocation and assembly module TamB C-terminal" evidence="5">
    <location>
        <begin position="922"/>
        <end position="1253"/>
    </location>
</feature>
<dbReference type="InterPro" id="IPR007452">
    <property type="entry name" value="TamB_C"/>
</dbReference>
<organism evidence="6 7">
    <name type="scientific">Nitrosococcus wardiae</name>
    <dbReference type="NCBI Taxonomy" id="1814290"/>
    <lineage>
        <taxon>Bacteria</taxon>
        <taxon>Pseudomonadati</taxon>
        <taxon>Pseudomonadota</taxon>
        <taxon>Gammaproteobacteria</taxon>
        <taxon>Chromatiales</taxon>
        <taxon>Chromatiaceae</taxon>
        <taxon>Nitrosococcus</taxon>
    </lineage>
</organism>
<dbReference type="OrthoDB" id="5555605at2"/>
<evidence type="ECO:0000256" key="2">
    <source>
        <dbReference type="ARBA" id="ARBA00022692"/>
    </source>
</evidence>
<reference evidence="6 7" key="1">
    <citation type="submission" date="2019-03" db="EMBL/GenBank/DDBJ databases">
        <title>The genome sequence of Nitrosococcus wardiae strain D1FHST reveals the archetypal metabolic capacity of ammonia-oxidizing Gammaproteobacteria.</title>
        <authorList>
            <person name="Wang L."/>
            <person name="Lim C.K."/>
            <person name="Hanson T.E."/>
            <person name="Dang H."/>
            <person name="Klotz M.G."/>
        </authorList>
    </citation>
    <scope>NUCLEOTIDE SEQUENCE [LARGE SCALE GENOMIC DNA]</scope>
    <source>
        <strain evidence="6 7">D1FHS</strain>
    </source>
</reference>
<gene>
    <name evidence="6" type="ORF">E3U44_05595</name>
</gene>
<dbReference type="Pfam" id="PF04357">
    <property type="entry name" value="TamB"/>
    <property type="match status" value="1"/>
</dbReference>
<sequence length="1254" mass="136049">MKFLRWVGALILLVLVLLIGSIAYVAQTETGTQWLLTQVGRMVPGELQTTQVEGRLGEALTLTGLRYRTPDFTLDIEYLHFAWRPAALLEATFWVEQLHLREVSWRQERPSAPSASEAPMTLPEIQLPLKVKAESVRLQKLSLHPLGASPVVIDTMVLRGNFDSQLLEVAELGISAPHGQLAVSGKIAFQGAYPLDFAMGWKVPTPELGEVVGRGKVEGDLRQLTLRQEVQTPFSLQFRGRLFELLEQPHWVAVVEIPETELEELSSQWPPLRLGLNLKGAGGLNQFKVRGSYQIQEARLGKLSGKLSGEQRAMGHWVLNQLSLQQIEGPAHLSFRGEVMMAEGQPQLSLEGQWQDLAWPLTGTAQFSSDWGQLALVGSPAAYQLQVSSALAGQNIPTSEWHLAGRGDTTQFGLKKLQGQLLQGSVRGSGSFHWSPALTWQLQLEGKSLNPAEQWPAWPGELAFSTDTRGTLEDSARALMIDLQTLSGSLRGYPVAAQGQVQLQETTWRIADLRVRSGDSQFSMAGTINERVALDWRFASPDLSQLLPTAQGDLKAKGHLRGPLQQPALTLRLQGEKLAYQDLQLASVAADVNVDLQGKRSSQLWVEATDFTLGTQALRSLALQGRGTPAQHELRLEVVAPERSLALEAQGSWKEMAWQGQLSKALYTDSQTGHWETAAPASLTLSPSQVDLAPWCWQQQRAQLCLGGHWQQGGVWQARLRMADFSLAVLAPLLPEKTTLEGTIAGEARVQGEAHQLAQAQLQLNASAGQLAQVTPEGQILRFAHEGGQVKLRLEEEGGAGSFQLLLAEPSAALVQASLRLPPAPWDLTALGQLPLAGQISAAFDDLAFVALLLPELEAVQGQLRVDLDLGGRVAAPQLRGQVVLQEGSAQVVPLGLALTGIRLRVEASGQDRVTFAGEVHSGEGQLAFNGQVRLDPAAGWPARVTVAGERFEAMRTAEIRVLISPQLEIRVAAEGIRVEGEVAVPEATLEITDIKRRGGVPVSKDVVMVSQEKEAEAKALPIYARVRITLGDNVSVQAFGFKGQVAGNLLVTETPGKVTTGNGELRVVEGQYKAYGQQLDIQQGRVIFAGPINNPRLNVKAVRQIGDVIAGVRIQGLANAPVLTLFSEPTMNEDNILAYLLLGRPLATASGDEGSLLAKAATSLGLSGGNLLAKRIGETFGLEEVGIEAKGETQSQALVLGKHLSPRLYIGYGIGIFERFSAFQMRYTLSEHWSLQAETGLESGVDLFYNLER</sequence>
<dbReference type="PANTHER" id="PTHR36985">
    <property type="entry name" value="TRANSLOCATION AND ASSEMBLY MODULE SUBUNIT TAMB"/>
    <property type="match status" value="1"/>
</dbReference>
<protein>
    <submittedName>
        <fullName evidence="6">Translocation/assembly module TamB</fullName>
    </submittedName>
</protein>
<dbReference type="KEGG" id="nwr:E3U44_05595"/>
<dbReference type="GO" id="GO:0009306">
    <property type="term" value="P:protein secretion"/>
    <property type="evidence" value="ECO:0007669"/>
    <property type="project" value="InterPro"/>
</dbReference>
<dbReference type="GO" id="GO:0097347">
    <property type="term" value="C:TAM protein secretion complex"/>
    <property type="evidence" value="ECO:0007669"/>
    <property type="project" value="TreeGrafter"/>
</dbReference>
<dbReference type="EMBL" id="CP038033">
    <property type="protein sequence ID" value="QBQ54036.1"/>
    <property type="molecule type" value="Genomic_DNA"/>
</dbReference>
<evidence type="ECO:0000259" key="5">
    <source>
        <dbReference type="Pfam" id="PF04357"/>
    </source>
</evidence>
<comment type="subcellular location">
    <subcellularLocation>
        <location evidence="1">Membrane</location>
        <topology evidence="1">Single-pass membrane protein</topology>
    </subcellularLocation>
</comment>
<evidence type="ECO:0000313" key="7">
    <source>
        <dbReference type="Proteomes" id="UP000294325"/>
    </source>
</evidence>
<dbReference type="Proteomes" id="UP000294325">
    <property type="component" value="Chromosome"/>
</dbReference>
<keyword evidence="7" id="KW-1185">Reference proteome</keyword>
<dbReference type="GO" id="GO:0005886">
    <property type="term" value="C:plasma membrane"/>
    <property type="evidence" value="ECO:0007669"/>
    <property type="project" value="InterPro"/>
</dbReference>
<evidence type="ECO:0000256" key="1">
    <source>
        <dbReference type="ARBA" id="ARBA00004167"/>
    </source>
</evidence>
<dbReference type="RefSeq" id="WP_134357050.1">
    <property type="nucleotide sequence ID" value="NZ_CP038033.1"/>
</dbReference>
<keyword evidence="3" id="KW-1133">Transmembrane helix</keyword>
<dbReference type="PANTHER" id="PTHR36985:SF1">
    <property type="entry name" value="TRANSLOCATION AND ASSEMBLY MODULE SUBUNIT TAMB"/>
    <property type="match status" value="1"/>
</dbReference>